<accession>A0A9D4HQ01</accession>
<keyword evidence="3" id="KW-1185">Reference proteome</keyword>
<evidence type="ECO:0000313" key="3">
    <source>
        <dbReference type="Proteomes" id="UP000828390"/>
    </source>
</evidence>
<feature type="compositionally biased region" description="Polar residues" evidence="1">
    <location>
        <begin position="37"/>
        <end position="49"/>
    </location>
</feature>
<name>A0A9D4HQ01_DREPO</name>
<feature type="compositionally biased region" description="Basic and acidic residues" evidence="1">
    <location>
        <begin position="12"/>
        <end position="35"/>
    </location>
</feature>
<reference evidence="2" key="2">
    <citation type="submission" date="2020-11" db="EMBL/GenBank/DDBJ databases">
        <authorList>
            <person name="McCartney M.A."/>
            <person name="Auch B."/>
            <person name="Kono T."/>
            <person name="Mallez S."/>
            <person name="Becker A."/>
            <person name="Gohl D.M."/>
            <person name="Silverstein K.A.T."/>
            <person name="Koren S."/>
            <person name="Bechman K.B."/>
            <person name="Herman A."/>
            <person name="Abrahante J.E."/>
            <person name="Garbe J."/>
        </authorList>
    </citation>
    <scope>NUCLEOTIDE SEQUENCE</scope>
    <source>
        <strain evidence="2">Duluth1</strain>
        <tissue evidence="2">Whole animal</tissue>
    </source>
</reference>
<feature type="region of interest" description="Disordered" evidence="1">
    <location>
        <begin position="1"/>
        <end position="56"/>
    </location>
</feature>
<feature type="region of interest" description="Disordered" evidence="1">
    <location>
        <begin position="72"/>
        <end position="94"/>
    </location>
</feature>
<comment type="caution">
    <text evidence="2">The sequence shown here is derived from an EMBL/GenBank/DDBJ whole genome shotgun (WGS) entry which is preliminary data.</text>
</comment>
<dbReference type="AlphaFoldDB" id="A0A9D4HQ01"/>
<gene>
    <name evidence="2" type="ORF">DPMN_051157</name>
</gene>
<organism evidence="2 3">
    <name type="scientific">Dreissena polymorpha</name>
    <name type="common">Zebra mussel</name>
    <name type="synonym">Mytilus polymorpha</name>
    <dbReference type="NCBI Taxonomy" id="45954"/>
    <lineage>
        <taxon>Eukaryota</taxon>
        <taxon>Metazoa</taxon>
        <taxon>Spiralia</taxon>
        <taxon>Lophotrochozoa</taxon>
        <taxon>Mollusca</taxon>
        <taxon>Bivalvia</taxon>
        <taxon>Autobranchia</taxon>
        <taxon>Heteroconchia</taxon>
        <taxon>Euheterodonta</taxon>
        <taxon>Imparidentia</taxon>
        <taxon>Neoheterodontei</taxon>
        <taxon>Myida</taxon>
        <taxon>Dreissenoidea</taxon>
        <taxon>Dreissenidae</taxon>
        <taxon>Dreissena</taxon>
    </lineage>
</organism>
<evidence type="ECO:0000313" key="2">
    <source>
        <dbReference type="EMBL" id="KAH3725323.1"/>
    </source>
</evidence>
<evidence type="ECO:0000256" key="1">
    <source>
        <dbReference type="SAM" id="MobiDB-lite"/>
    </source>
</evidence>
<reference evidence="2" key="1">
    <citation type="journal article" date="2019" name="bioRxiv">
        <title>The Genome of the Zebra Mussel, Dreissena polymorpha: A Resource for Invasive Species Research.</title>
        <authorList>
            <person name="McCartney M.A."/>
            <person name="Auch B."/>
            <person name="Kono T."/>
            <person name="Mallez S."/>
            <person name="Zhang Y."/>
            <person name="Obille A."/>
            <person name="Becker A."/>
            <person name="Abrahante J.E."/>
            <person name="Garbe J."/>
            <person name="Badalamenti J.P."/>
            <person name="Herman A."/>
            <person name="Mangelson H."/>
            <person name="Liachko I."/>
            <person name="Sullivan S."/>
            <person name="Sone E.D."/>
            <person name="Koren S."/>
            <person name="Silverstein K.A.T."/>
            <person name="Beckman K.B."/>
            <person name="Gohl D.M."/>
        </authorList>
    </citation>
    <scope>NUCLEOTIDE SEQUENCE</scope>
    <source>
        <strain evidence="2">Duluth1</strain>
        <tissue evidence="2">Whole animal</tissue>
    </source>
</reference>
<protein>
    <submittedName>
        <fullName evidence="2">Uncharacterized protein</fullName>
    </submittedName>
</protein>
<dbReference type="Proteomes" id="UP000828390">
    <property type="component" value="Unassembled WGS sequence"/>
</dbReference>
<sequence>MDKSTENLTESKSSERLSEKESSEKEDSDKDKDTLEPQTNGVDSSQNIDSVEEDTDFVAKMDFDAHENVPVSVTSLEGKNRIQSDSMVGSVPNTDGITDSQMLIGSTADSAVCLSFTNGITTSQNGDIHIEQRGITDSKEFIDSR</sequence>
<proteinExistence type="predicted"/>
<dbReference type="EMBL" id="JAIWYP010000012">
    <property type="protein sequence ID" value="KAH3725323.1"/>
    <property type="molecule type" value="Genomic_DNA"/>
</dbReference>